<keyword evidence="1" id="KW-0597">Phosphoprotein</keyword>
<evidence type="ECO:0000313" key="5">
    <source>
        <dbReference type="Proteomes" id="UP001152888"/>
    </source>
</evidence>
<evidence type="ECO:0000256" key="1">
    <source>
        <dbReference type="ARBA" id="ARBA00022553"/>
    </source>
</evidence>
<evidence type="ECO:0000259" key="3">
    <source>
        <dbReference type="Pfam" id="PF12736"/>
    </source>
</evidence>
<gene>
    <name evidence="4" type="ORF">ACAOBT_LOCUS10021</name>
</gene>
<evidence type="ECO:0000313" key="4">
    <source>
        <dbReference type="EMBL" id="CAH1972470.1"/>
    </source>
</evidence>
<sequence length="599" mass="66007">MSATDGQIAASALRWADEGQPLREFVAGRRLPAPLKIVKGQYAGLGVPTLPNPGLQSTALIVSVGRRKKILAQAVKVKEGRRLSSVGPRLLIPDSYNGYFELLSEDGRAVRCIESVADLARRRPEEGCLVRETVRGVQARVEPDNTVVAEGARTIPAGEILVPMGETTLAGSKGRYLKCVDSKGDTLLLGMEQRGRFSALAREDNISGVHTAKNLLSKRLPITVRLVHGTAPRGLKSPGHFVPELRLLSVLEEEHVFALPLQRESQSVTALPLTAPLKVMRARNEDQVRMTPEFQRLADRAQRLANDVADRIQALDGKVADTKKGHDPRNGYLLRRSASSDSANHRTSKHSSNSHSHHHRRGDDVGRVPVLSKDYEEIDQIYDYVRGFAPLPKSIRSPFSDASPSITSHSSAPADPAKPEPPPIETIPTKKMQAEKRNRKSASIRENPPKITDKVPPGLPKLYVKNSHSQRSRLLRQKSASPMKETPPSPISKSGSPLFNIRYKSLNNLQQAMELDGTLDSSNSGGRASGDSVGQKQPEKRSRKLSRPRSLTNLVWEIREHPDISMPVVEKKKIDPAAILYKKHSKYSVSSQRRGTLYL</sequence>
<reference evidence="4" key="1">
    <citation type="submission" date="2022-03" db="EMBL/GenBank/DDBJ databases">
        <authorList>
            <person name="Sayadi A."/>
        </authorList>
    </citation>
    <scope>NUCLEOTIDE SEQUENCE</scope>
</reference>
<feature type="compositionally biased region" description="Basic and acidic residues" evidence="2">
    <location>
        <begin position="319"/>
        <end position="329"/>
    </location>
</feature>
<dbReference type="InterPro" id="IPR052281">
    <property type="entry name" value="GAREM"/>
</dbReference>
<dbReference type="PANTHER" id="PTHR14454:SF11">
    <property type="entry name" value="SERRANO, ISOFORM F"/>
    <property type="match status" value="1"/>
</dbReference>
<dbReference type="Pfam" id="PF12736">
    <property type="entry name" value="CABIT"/>
    <property type="match status" value="1"/>
</dbReference>
<comment type="caution">
    <text evidence="4">The sequence shown here is derived from an EMBL/GenBank/DDBJ whole genome shotgun (WGS) entry which is preliminary data.</text>
</comment>
<dbReference type="AlphaFoldDB" id="A0A9P0KGT5"/>
<feature type="region of interest" description="Disordered" evidence="2">
    <location>
        <begin position="517"/>
        <end position="548"/>
    </location>
</feature>
<dbReference type="Proteomes" id="UP001152888">
    <property type="component" value="Unassembled WGS sequence"/>
</dbReference>
<feature type="region of interest" description="Disordered" evidence="2">
    <location>
        <begin position="399"/>
        <end position="498"/>
    </location>
</feature>
<proteinExistence type="predicted"/>
<protein>
    <recommendedName>
        <fullName evidence="3">CABIT domain-containing protein</fullName>
    </recommendedName>
</protein>
<dbReference type="PANTHER" id="PTHR14454">
    <property type="entry name" value="GRB2-ASSOCIATED AND REGULATOR OF MAPK PROTEIN FAMILY MEMBER"/>
    <property type="match status" value="1"/>
</dbReference>
<name>A0A9P0KGT5_ACAOB</name>
<accession>A0A9P0KGT5</accession>
<feature type="region of interest" description="Disordered" evidence="2">
    <location>
        <begin position="319"/>
        <end position="368"/>
    </location>
</feature>
<feature type="domain" description="CABIT" evidence="3">
    <location>
        <begin position="31"/>
        <end position="295"/>
    </location>
</feature>
<organism evidence="4 5">
    <name type="scientific">Acanthoscelides obtectus</name>
    <name type="common">Bean weevil</name>
    <name type="synonym">Bruchus obtectus</name>
    <dbReference type="NCBI Taxonomy" id="200917"/>
    <lineage>
        <taxon>Eukaryota</taxon>
        <taxon>Metazoa</taxon>
        <taxon>Ecdysozoa</taxon>
        <taxon>Arthropoda</taxon>
        <taxon>Hexapoda</taxon>
        <taxon>Insecta</taxon>
        <taxon>Pterygota</taxon>
        <taxon>Neoptera</taxon>
        <taxon>Endopterygota</taxon>
        <taxon>Coleoptera</taxon>
        <taxon>Polyphaga</taxon>
        <taxon>Cucujiformia</taxon>
        <taxon>Chrysomeloidea</taxon>
        <taxon>Chrysomelidae</taxon>
        <taxon>Bruchinae</taxon>
        <taxon>Bruchini</taxon>
        <taxon>Acanthoscelides</taxon>
    </lineage>
</organism>
<dbReference type="InterPro" id="IPR025946">
    <property type="entry name" value="CABIT_dom"/>
</dbReference>
<dbReference type="EMBL" id="CAKOFQ010006799">
    <property type="protein sequence ID" value="CAH1972470.1"/>
    <property type="molecule type" value="Genomic_DNA"/>
</dbReference>
<keyword evidence="5" id="KW-1185">Reference proteome</keyword>
<dbReference type="OrthoDB" id="6077228at2759"/>
<evidence type="ECO:0000256" key="2">
    <source>
        <dbReference type="SAM" id="MobiDB-lite"/>
    </source>
</evidence>
<feature type="compositionally biased region" description="Polar residues" evidence="2">
    <location>
        <begin position="400"/>
        <end position="411"/>
    </location>
</feature>